<dbReference type="GO" id="GO:0043682">
    <property type="term" value="F:P-type divalent copper transporter activity"/>
    <property type="evidence" value="ECO:0007669"/>
    <property type="project" value="TreeGrafter"/>
</dbReference>
<evidence type="ECO:0000313" key="12">
    <source>
        <dbReference type="EMBL" id="ALP53752.1"/>
    </source>
</evidence>
<evidence type="ECO:0000259" key="11">
    <source>
        <dbReference type="PROSITE" id="PS50846"/>
    </source>
</evidence>
<dbReference type="PROSITE" id="PS50846">
    <property type="entry name" value="HMA_2"/>
    <property type="match status" value="1"/>
</dbReference>
<dbReference type="AlphaFoldDB" id="A0A0S2TF36"/>
<evidence type="ECO:0000313" key="13">
    <source>
        <dbReference type="Proteomes" id="UP000055136"/>
    </source>
</evidence>
<dbReference type="CDD" id="cd00371">
    <property type="entry name" value="HMA"/>
    <property type="match status" value="1"/>
</dbReference>
<sequence length="793" mass="83576">MKTSIIEVGGLLSALSARGVEKQLTKLPGVKKAEVNYVAGSATVVYDETAVDIKTIKARVHECGYHCAGERLPKHVCAAEDPPGDAAAMPMPGGGAHAAHGEAAQPAEHAAHAGARDAMAHEMGHGGGMDMQAMVRDMRNRFWVCLLFSIPIFIYSPMGGMFTPPAPPLGLPLNQWLFFLATVAVIWPSWPFFVAAWRAVKNGVLNMAVLVVLSVGTGYLFSLGATFFFEGVQFFEAVAVLLVFILLGHWLEMRARAGASDAIRSLMDLAPPKAMVQRDGQEVEVPTAEVLKDDVVVIRPGNKIPVDGEVLEGESQVDESMLTGESMPVGKTPGDTVIGATINKSGSFKYRATKVGADTALAQIVKLVQAAQNSKAPAQLLADKASQWLVVIAIVIGLLTFAAWFWWIGQTLLFAVTLTITVFVIACPDALGLATPMAVMVGTGLGAQNGILFKNASALEDATKLDVVVFDKTGTLTMGEPQVVEVVARLDADQDAVLSLAATVEQGSDHPLAQAIQRKAEGLKLEPLTGFANLEGKGARAEVAGKTLLLGNRRLMDEERIDMAGLTDEAARLQGAGQTVVHVAHGGVLMGLIAIADAPRPTAAAMVKKMRERGVEVAMLTGDNQATAERIAKELGIATVIADVLPGQKADKIKELQRSGKKVGMVGDGVNDAPALTQADVGFAIGAGTDVAMESADVVLMKSDPHDVLGAIELSRATLRKMHQNLFWAVAYNVIAFPAAAGVFYPLVISPEVAALAMSGSSALVAVNALLLKRTRLEGIHIATRSQTLVAAD</sequence>
<dbReference type="SUPFAM" id="SSF81665">
    <property type="entry name" value="Calcium ATPase, transmembrane domain M"/>
    <property type="match status" value="1"/>
</dbReference>
<dbReference type="Pfam" id="PF00702">
    <property type="entry name" value="Hydrolase"/>
    <property type="match status" value="1"/>
</dbReference>
<evidence type="ECO:0000256" key="5">
    <source>
        <dbReference type="ARBA" id="ARBA00022741"/>
    </source>
</evidence>
<keyword evidence="5 10" id="KW-0547">Nucleotide-binding</keyword>
<dbReference type="SFLD" id="SFLDS00003">
    <property type="entry name" value="Haloacid_Dehalogenase"/>
    <property type="match status" value="1"/>
</dbReference>
<dbReference type="GO" id="GO:0055070">
    <property type="term" value="P:copper ion homeostasis"/>
    <property type="evidence" value="ECO:0007669"/>
    <property type="project" value="TreeGrafter"/>
</dbReference>
<dbReference type="InterPro" id="IPR027256">
    <property type="entry name" value="P-typ_ATPase_IB"/>
</dbReference>
<feature type="domain" description="HMA" evidence="11">
    <location>
        <begin position="2"/>
        <end position="68"/>
    </location>
</feature>
<dbReference type="PANTHER" id="PTHR43520">
    <property type="entry name" value="ATP7, ISOFORM B"/>
    <property type="match status" value="1"/>
</dbReference>
<dbReference type="Gene3D" id="2.70.150.10">
    <property type="entry name" value="Calcium-transporting ATPase, cytoplasmic transduction domain A"/>
    <property type="match status" value="1"/>
</dbReference>
<evidence type="ECO:0000256" key="4">
    <source>
        <dbReference type="ARBA" id="ARBA00022723"/>
    </source>
</evidence>
<dbReference type="GO" id="GO:0005886">
    <property type="term" value="C:plasma membrane"/>
    <property type="evidence" value="ECO:0007669"/>
    <property type="project" value="UniProtKB-SubCell"/>
</dbReference>
<keyword evidence="8 10" id="KW-1133">Transmembrane helix</keyword>
<feature type="transmembrane region" description="Helical" evidence="10">
    <location>
        <begin position="234"/>
        <end position="251"/>
    </location>
</feature>
<feature type="transmembrane region" description="Helical" evidence="10">
    <location>
        <begin position="726"/>
        <end position="747"/>
    </location>
</feature>
<dbReference type="SFLD" id="SFLDG00002">
    <property type="entry name" value="C1.7:_P-type_atpase_like"/>
    <property type="match status" value="1"/>
</dbReference>
<dbReference type="InterPro" id="IPR023299">
    <property type="entry name" value="ATPase_P-typ_cyto_dom_N"/>
</dbReference>
<dbReference type="SUPFAM" id="SSF81653">
    <property type="entry name" value="Calcium ATPase, transduction domain A"/>
    <property type="match status" value="1"/>
</dbReference>
<keyword evidence="4 10" id="KW-0479">Metal-binding</keyword>
<dbReference type="NCBIfam" id="TIGR01525">
    <property type="entry name" value="ATPase-IB_hvy"/>
    <property type="match status" value="1"/>
</dbReference>
<dbReference type="GO" id="GO:0005524">
    <property type="term" value="F:ATP binding"/>
    <property type="evidence" value="ECO:0007669"/>
    <property type="project" value="UniProtKB-UniRule"/>
</dbReference>
<keyword evidence="10" id="KW-1003">Cell membrane</keyword>
<keyword evidence="3 10" id="KW-0812">Transmembrane</keyword>
<dbReference type="InterPro" id="IPR023214">
    <property type="entry name" value="HAD_sf"/>
</dbReference>
<evidence type="ECO:0000256" key="2">
    <source>
        <dbReference type="ARBA" id="ARBA00006024"/>
    </source>
</evidence>
<evidence type="ECO:0000256" key="8">
    <source>
        <dbReference type="ARBA" id="ARBA00022989"/>
    </source>
</evidence>
<dbReference type="Gene3D" id="3.40.50.1000">
    <property type="entry name" value="HAD superfamily/HAD-like"/>
    <property type="match status" value="1"/>
</dbReference>
<reference evidence="12" key="1">
    <citation type="submission" date="2015-10" db="EMBL/GenBank/DDBJ databases">
        <title>Description of Candidatus Tenderia electrophaga gen. nov, sp. nov., an Uncultivated Electroautotroph from a Biocathode Enrichment.</title>
        <authorList>
            <person name="Eddie B.J."/>
            <person name="Malanoski A.P."/>
            <person name="Wang Z."/>
            <person name="Hall R.J."/>
            <person name="Oh S.D."/>
            <person name="Heiner C."/>
            <person name="Lin B."/>
            <person name="Strycharz-Glaven S.M."/>
        </authorList>
    </citation>
    <scope>NUCLEOTIDE SEQUENCE [LARGE SCALE GENOMIC DNA]</scope>
    <source>
        <strain evidence="12">NRL1</strain>
    </source>
</reference>
<evidence type="ECO:0000256" key="3">
    <source>
        <dbReference type="ARBA" id="ARBA00022692"/>
    </source>
</evidence>
<dbReference type="InterPro" id="IPR044492">
    <property type="entry name" value="P_typ_ATPase_HD_dom"/>
</dbReference>
<dbReference type="SUPFAM" id="SSF55008">
    <property type="entry name" value="HMA, heavy metal-associated domain"/>
    <property type="match status" value="1"/>
</dbReference>
<dbReference type="NCBIfam" id="TIGR01511">
    <property type="entry name" value="ATPase-IB1_Cu"/>
    <property type="match status" value="1"/>
</dbReference>
<dbReference type="PRINTS" id="PR00119">
    <property type="entry name" value="CATATPASE"/>
</dbReference>
<dbReference type="STRING" id="1748243.Tel_11730"/>
<evidence type="ECO:0000256" key="10">
    <source>
        <dbReference type="RuleBase" id="RU362081"/>
    </source>
</evidence>
<name>A0A0S2TF36_9GAMM</name>
<dbReference type="SUPFAM" id="SSF56784">
    <property type="entry name" value="HAD-like"/>
    <property type="match status" value="1"/>
</dbReference>
<organism evidence="12 13">
    <name type="scientific">Candidatus Tenderia electrophaga</name>
    <dbReference type="NCBI Taxonomy" id="1748243"/>
    <lineage>
        <taxon>Bacteria</taxon>
        <taxon>Pseudomonadati</taxon>
        <taxon>Pseudomonadota</taxon>
        <taxon>Gammaproteobacteria</taxon>
        <taxon>Candidatus Tenderiales</taxon>
        <taxon>Candidatus Tenderiaceae</taxon>
        <taxon>Candidatus Tenderia</taxon>
    </lineage>
</organism>
<feature type="transmembrane region" description="Helical" evidence="10">
    <location>
        <begin position="413"/>
        <end position="434"/>
    </location>
</feature>
<dbReference type="InterPro" id="IPR006121">
    <property type="entry name" value="HMA_dom"/>
</dbReference>
<keyword evidence="6 10" id="KW-0067">ATP-binding</keyword>
<dbReference type="InterPro" id="IPR059000">
    <property type="entry name" value="ATPase_P-type_domA"/>
</dbReference>
<evidence type="ECO:0000256" key="1">
    <source>
        <dbReference type="ARBA" id="ARBA00004127"/>
    </source>
</evidence>
<dbReference type="CDD" id="cd02094">
    <property type="entry name" value="P-type_ATPase_Cu-like"/>
    <property type="match status" value="1"/>
</dbReference>
<dbReference type="FunFam" id="2.70.150.10:FF:000002">
    <property type="entry name" value="Copper-transporting ATPase 1, putative"/>
    <property type="match status" value="1"/>
</dbReference>
<dbReference type="GO" id="GO:0012505">
    <property type="term" value="C:endomembrane system"/>
    <property type="evidence" value="ECO:0007669"/>
    <property type="project" value="UniProtKB-SubCell"/>
</dbReference>
<dbReference type="InterPro" id="IPR018303">
    <property type="entry name" value="ATPase_P-typ_P_site"/>
</dbReference>
<dbReference type="NCBIfam" id="TIGR01494">
    <property type="entry name" value="ATPase_P-type"/>
    <property type="match status" value="1"/>
</dbReference>
<evidence type="ECO:0000256" key="9">
    <source>
        <dbReference type="ARBA" id="ARBA00023136"/>
    </source>
</evidence>
<dbReference type="KEGG" id="tee:Tel_11730"/>
<feature type="transmembrane region" description="Helical" evidence="10">
    <location>
        <begin position="753"/>
        <end position="772"/>
    </location>
</feature>
<dbReference type="InterPro" id="IPR023298">
    <property type="entry name" value="ATPase_P-typ_TM_dom_sf"/>
</dbReference>
<keyword evidence="9 10" id="KW-0472">Membrane</keyword>
<keyword evidence="7" id="KW-1278">Translocase</keyword>
<dbReference type="InterPro" id="IPR036163">
    <property type="entry name" value="HMA_dom_sf"/>
</dbReference>
<dbReference type="Pfam" id="PF00403">
    <property type="entry name" value="HMA"/>
    <property type="match status" value="1"/>
</dbReference>
<dbReference type="EMBL" id="CP013099">
    <property type="protein sequence ID" value="ALP53752.1"/>
    <property type="molecule type" value="Genomic_DNA"/>
</dbReference>
<dbReference type="InterPro" id="IPR001757">
    <property type="entry name" value="P_typ_ATPase"/>
</dbReference>
<keyword evidence="13" id="KW-1185">Reference proteome</keyword>
<dbReference type="InterPro" id="IPR008250">
    <property type="entry name" value="ATPase_P-typ_transduc_dom_A_sf"/>
</dbReference>
<comment type="subcellular location">
    <subcellularLocation>
        <location evidence="10">Cell membrane</location>
    </subcellularLocation>
    <subcellularLocation>
        <location evidence="1">Endomembrane system</location>
        <topology evidence="1">Multi-pass membrane protein</topology>
    </subcellularLocation>
</comment>
<proteinExistence type="inferred from homology"/>
<dbReference type="PANTHER" id="PTHR43520:SF8">
    <property type="entry name" value="P-TYPE CU(+) TRANSPORTER"/>
    <property type="match status" value="1"/>
</dbReference>
<dbReference type="Pfam" id="PF00122">
    <property type="entry name" value="E1-E2_ATPase"/>
    <property type="match status" value="1"/>
</dbReference>
<feature type="transmembrane region" description="Helical" evidence="10">
    <location>
        <begin position="142"/>
        <end position="164"/>
    </location>
</feature>
<dbReference type="PROSITE" id="PS00154">
    <property type="entry name" value="ATPASE_E1_E2"/>
    <property type="match status" value="1"/>
</dbReference>
<dbReference type="Gene3D" id="3.30.70.100">
    <property type="match status" value="1"/>
</dbReference>
<evidence type="ECO:0000256" key="6">
    <source>
        <dbReference type="ARBA" id="ARBA00022840"/>
    </source>
</evidence>
<evidence type="ECO:0000256" key="7">
    <source>
        <dbReference type="ARBA" id="ARBA00022967"/>
    </source>
</evidence>
<accession>A0A0S2TF36</accession>
<protein>
    <submittedName>
        <fullName evidence="12">ATPase P</fullName>
    </submittedName>
</protein>
<comment type="similarity">
    <text evidence="2 10">Belongs to the cation transport ATPase (P-type) (TC 3.A.3) family. Type IB subfamily.</text>
</comment>
<feature type="transmembrane region" description="Helical" evidence="10">
    <location>
        <begin position="176"/>
        <end position="197"/>
    </location>
</feature>
<dbReference type="InterPro" id="IPR036412">
    <property type="entry name" value="HAD-like_sf"/>
</dbReference>
<dbReference type="Gene3D" id="3.40.1110.10">
    <property type="entry name" value="Calcium-transporting ATPase, cytoplasmic domain N"/>
    <property type="match status" value="1"/>
</dbReference>
<gene>
    <name evidence="12" type="ORF">Tel_11730</name>
</gene>
<dbReference type="GO" id="GO:0016887">
    <property type="term" value="F:ATP hydrolysis activity"/>
    <property type="evidence" value="ECO:0007669"/>
    <property type="project" value="InterPro"/>
</dbReference>
<dbReference type="GO" id="GO:0005507">
    <property type="term" value="F:copper ion binding"/>
    <property type="evidence" value="ECO:0007669"/>
    <property type="project" value="TreeGrafter"/>
</dbReference>
<feature type="transmembrane region" description="Helical" evidence="10">
    <location>
        <begin position="388"/>
        <end position="407"/>
    </location>
</feature>
<dbReference type="Proteomes" id="UP000055136">
    <property type="component" value="Chromosome"/>
</dbReference>
<dbReference type="SFLD" id="SFLDF00027">
    <property type="entry name" value="p-type_atpase"/>
    <property type="match status" value="1"/>
</dbReference>
<feature type="transmembrane region" description="Helical" evidence="10">
    <location>
        <begin position="204"/>
        <end position="228"/>
    </location>
</feature>